<dbReference type="InterPro" id="IPR002468">
    <property type="entry name" value="Pept_M24A_MAP2"/>
</dbReference>
<dbReference type="GO" id="GO:0004239">
    <property type="term" value="F:initiator methionyl aminopeptidase activity"/>
    <property type="evidence" value="ECO:0007669"/>
    <property type="project" value="UniProtKB-UniRule"/>
</dbReference>
<comment type="caution">
    <text evidence="12">The sequence shown here is derived from an EMBL/GenBank/DDBJ whole genome shotgun (WGS) entry which is preliminary data.</text>
</comment>
<feature type="compositionally biased region" description="Acidic residues" evidence="10">
    <location>
        <begin position="19"/>
        <end position="29"/>
    </location>
</feature>
<evidence type="ECO:0000256" key="10">
    <source>
        <dbReference type="SAM" id="MobiDB-lite"/>
    </source>
</evidence>
<evidence type="ECO:0000256" key="6">
    <source>
        <dbReference type="ARBA" id="ARBA00022723"/>
    </source>
</evidence>
<feature type="binding site" evidence="8">
    <location>
        <position position="427"/>
    </location>
    <ligand>
        <name>a divalent metal cation</name>
        <dbReference type="ChEBI" id="CHEBI:60240"/>
        <label>1</label>
    </ligand>
</feature>
<feature type="binding site" evidence="8">
    <location>
        <position position="307"/>
    </location>
    <ligand>
        <name>substrate</name>
    </ligand>
</feature>
<dbReference type="Gene3D" id="3.90.230.10">
    <property type="entry name" value="Creatinase/methionine aminopeptidase superfamily"/>
    <property type="match status" value="1"/>
</dbReference>
<feature type="binding site" evidence="8">
    <location>
        <position position="299"/>
    </location>
    <ligand>
        <name>a divalent metal cation</name>
        <dbReference type="ChEBI" id="CHEBI:60240"/>
        <label>2</label>
        <note>catalytic</note>
    </ligand>
</feature>
<dbReference type="Pfam" id="PF00557">
    <property type="entry name" value="Peptidase_M24"/>
    <property type="match status" value="1"/>
</dbReference>
<comment type="subcellular location">
    <subcellularLocation>
        <location evidence="8">Cytoplasm</location>
    </subcellularLocation>
</comment>
<keyword evidence="5 8" id="KW-0645">Protease</keyword>
<evidence type="ECO:0000256" key="2">
    <source>
        <dbReference type="ARBA" id="ARBA00001936"/>
    </source>
</evidence>
<comment type="similarity">
    <text evidence="8">Belongs to the peptidase M24A family. Methionine aminopeptidase eukaryotic type 2 subfamily.</text>
</comment>
<evidence type="ECO:0000256" key="8">
    <source>
        <dbReference type="HAMAP-Rule" id="MF_03175"/>
    </source>
</evidence>
<proteinExistence type="inferred from homology"/>
<feature type="binding site" evidence="8">
    <location>
        <position position="230"/>
    </location>
    <ligand>
        <name>a divalent metal cation</name>
        <dbReference type="ChEBI" id="CHEBI:60240"/>
        <label>1</label>
    </ligand>
</feature>
<dbReference type="AlphaFoldDB" id="A0A8J4PL05"/>
<dbReference type="EC" id="3.4.11.18" evidence="8"/>
<comment type="cofactor">
    <cofactor evidence="3">
        <name>Fe(2+)</name>
        <dbReference type="ChEBI" id="CHEBI:29033"/>
    </cofactor>
</comment>
<dbReference type="Gene3D" id="1.10.10.10">
    <property type="entry name" value="Winged helix-like DNA-binding domain superfamily/Winged helix DNA-binding domain"/>
    <property type="match status" value="1"/>
</dbReference>
<evidence type="ECO:0000256" key="7">
    <source>
        <dbReference type="ARBA" id="ARBA00022801"/>
    </source>
</evidence>
<organism evidence="12 13">
    <name type="scientific">Polysphondylium violaceum</name>
    <dbReference type="NCBI Taxonomy" id="133409"/>
    <lineage>
        <taxon>Eukaryota</taxon>
        <taxon>Amoebozoa</taxon>
        <taxon>Evosea</taxon>
        <taxon>Eumycetozoa</taxon>
        <taxon>Dictyostelia</taxon>
        <taxon>Dictyosteliales</taxon>
        <taxon>Dictyosteliaceae</taxon>
        <taxon>Polysphondylium</taxon>
    </lineage>
</organism>
<evidence type="ECO:0000256" key="5">
    <source>
        <dbReference type="ARBA" id="ARBA00022670"/>
    </source>
</evidence>
<keyword evidence="4 8" id="KW-0031">Aminopeptidase</keyword>
<dbReference type="EMBL" id="AJWJ01000846">
    <property type="protein sequence ID" value="KAF2068780.1"/>
    <property type="molecule type" value="Genomic_DNA"/>
</dbReference>
<evidence type="ECO:0000256" key="9">
    <source>
        <dbReference type="RuleBase" id="RU003653"/>
    </source>
</evidence>
<dbReference type="SUPFAM" id="SSF55920">
    <property type="entry name" value="Creatinase/aminopeptidase"/>
    <property type="match status" value="1"/>
</dbReference>
<dbReference type="InterPro" id="IPR036005">
    <property type="entry name" value="Creatinase/aminopeptidase-like"/>
</dbReference>
<keyword evidence="7 8" id="KW-0378">Hydrolase</keyword>
<dbReference type="PROSITE" id="PS01202">
    <property type="entry name" value="MAP_2"/>
    <property type="match status" value="1"/>
</dbReference>
<keyword evidence="8" id="KW-0963">Cytoplasm</keyword>
<feature type="binding site" evidence="8">
    <location>
        <position position="332"/>
    </location>
    <ligand>
        <name>a divalent metal cation</name>
        <dbReference type="ChEBI" id="CHEBI:60240"/>
        <label>2</label>
        <note>catalytic</note>
    </ligand>
</feature>
<dbReference type="InterPro" id="IPR001714">
    <property type="entry name" value="Pept_M24_MAP"/>
</dbReference>
<gene>
    <name evidence="12" type="ORF">CYY_009896</name>
</gene>
<comment type="cofactor">
    <cofactor evidence="8">
        <name>Co(2+)</name>
        <dbReference type="ChEBI" id="CHEBI:48828"/>
    </cofactor>
    <cofactor evidence="8">
        <name>Zn(2+)</name>
        <dbReference type="ChEBI" id="CHEBI:29105"/>
    </cofactor>
    <cofactor evidence="8">
        <name>Mn(2+)</name>
        <dbReference type="ChEBI" id="CHEBI:29035"/>
    </cofactor>
    <cofactor evidence="8">
        <name>Fe(2+)</name>
        <dbReference type="ChEBI" id="CHEBI:29033"/>
    </cofactor>
    <text evidence="8">Binds 2 divalent metal cations per subunit. Has a high-affinity and a low affinity metal-binding site. The true nature of the physiological cofactor is under debate. The enzyme is active with cobalt, zinc, manganese or divalent iron ions. Most likely, methionine aminopeptidases function as mononuclear Fe(2+)-metalloproteases under physiological conditions, and the catalytically relevant metal-binding site has been assigned to the histidine-containing high-affinity site.</text>
</comment>
<dbReference type="InterPro" id="IPR050247">
    <property type="entry name" value="Met_Aminopeptidase_Type2"/>
</dbReference>
<comment type="cofactor">
    <cofactor evidence="2">
        <name>Mn(2+)</name>
        <dbReference type="ChEBI" id="CHEBI:29035"/>
    </cofactor>
</comment>
<evidence type="ECO:0000256" key="4">
    <source>
        <dbReference type="ARBA" id="ARBA00022438"/>
    </source>
</evidence>
<dbReference type="SUPFAM" id="SSF46785">
    <property type="entry name" value="Winged helix' DNA-binding domain"/>
    <property type="match status" value="1"/>
</dbReference>
<evidence type="ECO:0000313" key="12">
    <source>
        <dbReference type="EMBL" id="KAF2068780.1"/>
    </source>
</evidence>
<feature type="compositionally biased region" description="Basic and acidic residues" evidence="10">
    <location>
        <begin position="1"/>
        <end position="18"/>
    </location>
</feature>
<accession>A0A8J4PL05</accession>
<dbReference type="PRINTS" id="PR00599">
    <property type="entry name" value="MAPEPTIDASE"/>
</dbReference>
<dbReference type="InterPro" id="IPR036390">
    <property type="entry name" value="WH_DNA-bd_sf"/>
</dbReference>
<feature type="domain" description="Peptidase M24" evidence="11">
    <location>
        <begin position="137"/>
        <end position="333"/>
    </location>
</feature>
<feature type="compositionally biased region" description="Basic residues" evidence="10">
    <location>
        <begin position="53"/>
        <end position="64"/>
    </location>
</feature>
<reference evidence="12" key="1">
    <citation type="submission" date="2020-01" db="EMBL/GenBank/DDBJ databases">
        <title>Development of genomics and gene disruption for Polysphondylium violaceum indicates a role for the polyketide synthase stlB in stalk morphogenesis.</title>
        <authorList>
            <person name="Narita B."/>
            <person name="Kawabe Y."/>
            <person name="Kin K."/>
            <person name="Saito T."/>
            <person name="Gibbs R."/>
            <person name="Kuspa A."/>
            <person name="Muzny D."/>
            <person name="Queller D."/>
            <person name="Richards S."/>
            <person name="Strassman J."/>
            <person name="Sucgang R."/>
            <person name="Worley K."/>
            <person name="Schaap P."/>
        </authorList>
    </citation>
    <scope>NUCLEOTIDE SEQUENCE</scope>
    <source>
        <strain evidence="12">QSvi11</strain>
    </source>
</reference>
<dbReference type="InterPro" id="IPR000994">
    <property type="entry name" value="Pept_M24"/>
</dbReference>
<dbReference type="GO" id="GO:0070006">
    <property type="term" value="F:metalloaminopeptidase activity"/>
    <property type="evidence" value="ECO:0007669"/>
    <property type="project" value="UniProtKB-UniRule"/>
</dbReference>
<comment type="catalytic activity">
    <reaction evidence="1 8 9">
        <text>Release of N-terminal amino acids, preferentially methionine, from peptides and arylamides.</text>
        <dbReference type="EC" id="3.4.11.18"/>
    </reaction>
</comment>
<dbReference type="NCBIfam" id="TIGR00501">
    <property type="entry name" value="met_pdase_II"/>
    <property type="match status" value="1"/>
</dbReference>
<name>A0A8J4PL05_9MYCE</name>
<dbReference type="PANTHER" id="PTHR45777:SF2">
    <property type="entry name" value="METHIONINE AMINOPEPTIDASE 2"/>
    <property type="match status" value="1"/>
</dbReference>
<dbReference type="CDD" id="cd01088">
    <property type="entry name" value="MetAP2"/>
    <property type="match status" value="1"/>
</dbReference>
<dbReference type="GO" id="GO:0005737">
    <property type="term" value="C:cytoplasm"/>
    <property type="evidence" value="ECO:0007669"/>
    <property type="project" value="UniProtKB-SubCell"/>
</dbReference>
<feature type="binding site" evidence="8">
    <location>
        <position position="230"/>
    </location>
    <ligand>
        <name>a divalent metal cation</name>
        <dbReference type="ChEBI" id="CHEBI:60240"/>
        <label>2</label>
        <note>catalytic</note>
    </ligand>
</feature>
<feature type="binding site" evidence="8">
    <location>
        <position position="199"/>
    </location>
    <ligand>
        <name>substrate</name>
    </ligand>
</feature>
<dbReference type="InterPro" id="IPR018349">
    <property type="entry name" value="Pept_M24A_MAP2_BS"/>
</dbReference>
<comment type="function">
    <text evidence="8 9">Cotranslationally removes the N-terminal methionine from nascent proteins. The N-terminal methionine is often cleaved when the second residue in the primary sequence is small and uncharged (Met-Ala-, Cys, Gly, Pro, Ser, Thr, or Val).</text>
</comment>
<evidence type="ECO:0000256" key="1">
    <source>
        <dbReference type="ARBA" id="ARBA00000294"/>
    </source>
</evidence>
<dbReference type="GO" id="GO:0006508">
    <property type="term" value="P:proteolysis"/>
    <property type="evidence" value="ECO:0007669"/>
    <property type="project" value="UniProtKB-KW"/>
</dbReference>
<dbReference type="InterPro" id="IPR036388">
    <property type="entry name" value="WH-like_DNA-bd_sf"/>
</dbReference>
<feature type="region of interest" description="Disordered" evidence="10">
    <location>
        <begin position="1"/>
        <end position="69"/>
    </location>
</feature>
<keyword evidence="13" id="KW-1185">Reference proteome</keyword>
<dbReference type="OrthoDB" id="7848262at2759"/>
<feature type="binding site" evidence="8">
    <location>
        <position position="219"/>
    </location>
    <ligand>
        <name>a divalent metal cation</name>
        <dbReference type="ChEBI" id="CHEBI:60240"/>
        <label>1</label>
    </ligand>
</feature>
<feature type="binding site" evidence="8">
    <location>
        <position position="427"/>
    </location>
    <ligand>
        <name>a divalent metal cation</name>
        <dbReference type="ChEBI" id="CHEBI:60240"/>
        <label>2</label>
        <note>catalytic</note>
    </ligand>
</feature>
<feature type="compositionally biased region" description="Low complexity" evidence="10">
    <location>
        <begin position="30"/>
        <end position="43"/>
    </location>
</feature>
<evidence type="ECO:0000259" key="11">
    <source>
        <dbReference type="Pfam" id="PF00557"/>
    </source>
</evidence>
<sequence length="446" mass="48812">MTTVETKEQVPPKVVPEKEDSDEESDDEVTTAAGTDATKEGAAAGAGGEGAAKKKKKKKKKKKSAAATTTAVDANGNNVVIGLAQTTPPTIPVSKLFPNKVYPLGEVCEYKNDNSYRTTSAEKRDQERLMANVYNDVRRAAEVHRQVRKYVQGIVKPGLALTELVESLEKASRTLIEADGLKAGIGFPTGVSINHIAAHFTPNPGDKTVLKKDDVLKIDFGTHVNGYIVDCAFTVTFDEKFDNLKNAVKEATNTGIREAGIDVRLCDIGAAIQEVMESYEIELNGKTYPIKSVRNLNGHTISPYVIHGGKTVPIVKGGDATKMEEGEFYAIETFGSTGRGQVIEDLESSHFMKTPHAAQATIRLPKSKALWQHINKNYDTLCFCRRWLDDAGEKQHFMSLKNLIDVGAIDPYPPLVDIKGSYVAQYEHTLLLRPTAKEVISRGDDY</sequence>
<evidence type="ECO:0000313" key="13">
    <source>
        <dbReference type="Proteomes" id="UP000695562"/>
    </source>
</evidence>
<dbReference type="PANTHER" id="PTHR45777">
    <property type="entry name" value="METHIONINE AMINOPEPTIDASE 2"/>
    <property type="match status" value="1"/>
</dbReference>
<dbReference type="HAMAP" id="MF_03175">
    <property type="entry name" value="MetAP_2_euk"/>
    <property type="match status" value="1"/>
</dbReference>
<dbReference type="GO" id="GO:0046872">
    <property type="term" value="F:metal ion binding"/>
    <property type="evidence" value="ECO:0007669"/>
    <property type="project" value="UniProtKB-UniRule"/>
</dbReference>
<keyword evidence="6 8" id="KW-0479">Metal-binding</keyword>
<dbReference type="Proteomes" id="UP000695562">
    <property type="component" value="Unassembled WGS sequence"/>
</dbReference>
<evidence type="ECO:0000256" key="3">
    <source>
        <dbReference type="ARBA" id="ARBA00001954"/>
    </source>
</evidence>
<protein>
    <recommendedName>
        <fullName evidence="8">Methionine aminopeptidase 2</fullName>
        <shortName evidence="8">MAP 2</shortName>
        <shortName evidence="8">MetAP 2</shortName>
        <ecNumber evidence="8">3.4.11.18</ecNumber>
    </recommendedName>
    <alternativeName>
        <fullName evidence="8">Peptidase M</fullName>
    </alternativeName>
</protein>